<dbReference type="OrthoDB" id="6730379at2759"/>
<accession>A0A8H4J6L5</accession>
<sequence>MLVLLGYEAFIGGNRWELHYSGISSWLRSCRDCSRIDPFLLSWVCMVHTQSAIHLGTAFAAGDGSCLGSSLFRRNEQVIDLIYGCSVSLPELMLSAARLHSLSTTHACTFDELHRRSQELQRRVRRTKIDLDSDVFLSMTADSKSKLTTSRDGESLRNAKAAAEISRHALHIYIARITCKTTTASAETRESVDAIFELLPMVSNPVGPGSMLGWCLVVVGSETDALEWRDYIRTRCASLELLRLNAGGPSIKVLEEVWRRRDQINSGDTGELSWQWQDAMRALGIRGALF</sequence>
<organism evidence="3 4">
    <name type="scientific">Botryosphaeria dothidea</name>
    <dbReference type="NCBI Taxonomy" id="55169"/>
    <lineage>
        <taxon>Eukaryota</taxon>
        <taxon>Fungi</taxon>
        <taxon>Dikarya</taxon>
        <taxon>Ascomycota</taxon>
        <taxon>Pezizomycotina</taxon>
        <taxon>Dothideomycetes</taxon>
        <taxon>Dothideomycetes incertae sedis</taxon>
        <taxon>Botryosphaeriales</taxon>
        <taxon>Botryosphaeriaceae</taxon>
        <taxon>Botryosphaeria</taxon>
    </lineage>
</organism>
<evidence type="ECO:0000256" key="2">
    <source>
        <dbReference type="ARBA" id="ARBA00023242"/>
    </source>
</evidence>
<keyword evidence="2" id="KW-0539">Nucleus</keyword>
<dbReference type="PANTHER" id="PTHR37534">
    <property type="entry name" value="TRANSCRIPTIONAL ACTIVATOR PROTEIN UGA3"/>
    <property type="match status" value="1"/>
</dbReference>
<proteinExistence type="predicted"/>
<dbReference type="GO" id="GO:0000976">
    <property type="term" value="F:transcription cis-regulatory region binding"/>
    <property type="evidence" value="ECO:0007669"/>
    <property type="project" value="TreeGrafter"/>
</dbReference>
<dbReference type="EMBL" id="WWBZ02000008">
    <property type="protein sequence ID" value="KAF4311868.1"/>
    <property type="molecule type" value="Genomic_DNA"/>
</dbReference>
<dbReference type="Proteomes" id="UP000572817">
    <property type="component" value="Unassembled WGS sequence"/>
</dbReference>
<reference evidence="3" key="1">
    <citation type="submission" date="2020-04" db="EMBL/GenBank/DDBJ databases">
        <title>Genome Assembly and Annotation of Botryosphaeria dothidea sdau 11-99, a Latent Pathogen of Apple Fruit Ring Rot in China.</title>
        <authorList>
            <person name="Yu C."/>
            <person name="Diao Y."/>
            <person name="Lu Q."/>
            <person name="Zhao J."/>
            <person name="Cui S."/>
            <person name="Peng C."/>
            <person name="He B."/>
            <person name="Liu H."/>
        </authorList>
    </citation>
    <scope>NUCLEOTIDE SEQUENCE [LARGE SCALE GENOMIC DNA]</scope>
    <source>
        <strain evidence="3">Sdau11-99</strain>
    </source>
</reference>
<dbReference type="AlphaFoldDB" id="A0A8H4J6L5"/>
<dbReference type="GO" id="GO:0045944">
    <property type="term" value="P:positive regulation of transcription by RNA polymerase II"/>
    <property type="evidence" value="ECO:0007669"/>
    <property type="project" value="TreeGrafter"/>
</dbReference>
<dbReference type="Pfam" id="PF11951">
    <property type="entry name" value="Fungal_trans_2"/>
    <property type="match status" value="1"/>
</dbReference>
<comment type="subcellular location">
    <subcellularLocation>
        <location evidence="1">Nucleus</location>
    </subcellularLocation>
</comment>
<dbReference type="InterPro" id="IPR021858">
    <property type="entry name" value="Fun_TF"/>
</dbReference>
<evidence type="ECO:0000313" key="4">
    <source>
        <dbReference type="Proteomes" id="UP000572817"/>
    </source>
</evidence>
<evidence type="ECO:0000313" key="3">
    <source>
        <dbReference type="EMBL" id="KAF4311868.1"/>
    </source>
</evidence>
<keyword evidence="4" id="KW-1185">Reference proteome</keyword>
<dbReference type="GO" id="GO:0005634">
    <property type="term" value="C:nucleus"/>
    <property type="evidence" value="ECO:0007669"/>
    <property type="project" value="UniProtKB-SubCell"/>
</dbReference>
<dbReference type="GO" id="GO:0003700">
    <property type="term" value="F:DNA-binding transcription factor activity"/>
    <property type="evidence" value="ECO:0007669"/>
    <property type="project" value="TreeGrafter"/>
</dbReference>
<dbReference type="PANTHER" id="PTHR37534:SF17">
    <property type="entry name" value="ZN(2)-C6 FUNGAL-TYPE DOMAIN-CONTAINING PROTEIN"/>
    <property type="match status" value="1"/>
</dbReference>
<name>A0A8H4J6L5_9PEZI</name>
<protein>
    <submittedName>
        <fullName evidence="3">Uncharacterized protein</fullName>
    </submittedName>
</protein>
<comment type="caution">
    <text evidence="3">The sequence shown here is derived from an EMBL/GenBank/DDBJ whole genome shotgun (WGS) entry which is preliminary data.</text>
</comment>
<evidence type="ECO:0000256" key="1">
    <source>
        <dbReference type="ARBA" id="ARBA00004123"/>
    </source>
</evidence>
<gene>
    <name evidence="3" type="ORF">GTA08_BOTSDO12533</name>
</gene>